<sequence>MGDSQKKRVAEEEISAMKTGLGIRLLPASKEDTESAKHVKFSSKFNKNRDEKRALIKSSMSIFSGASSSN</sequence>
<proteinExistence type="predicted"/>
<evidence type="ECO:0000313" key="1">
    <source>
        <dbReference type="EMBL" id="KAI3780203.1"/>
    </source>
</evidence>
<protein>
    <submittedName>
        <fullName evidence="1">Uncharacterized protein</fullName>
    </submittedName>
</protein>
<accession>A0ACB9G9R5</accession>
<dbReference type="Proteomes" id="UP001055811">
    <property type="component" value="Linkage Group LG02"/>
</dbReference>
<name>A0ACB9G9R5_CICIN</name>
<gene>
    <name evidence="1" type="ORF">L2E82_10174</name>
</gene>
<dbReference type="EMBL" id="CM042010">
    <property type="protein sequence ID" value="KAI3780203.1"/>
    <property type="molecule type" value="Genomic_DNA"/>
</dbReference>
<organism evidence="1 2">
    <name type="scientific">Cichorium intybus</name>
    <name type="common">Chicory</name>
    <dbReference type="NCBI Taxonomy" id="13427"/>
    <lineage>
        <taxon>Eukaryota</taxon>
        <taxon>Viridiplantae</taxon>
        <taxon>Streptophyta</taxon>
        <taxon>Embryophyta</taxon>
        <taxon>Tracheophyta</taxon>
        <taxon>Spermatophyta</taxon>
        <taxon>Magnoliopsida</taxon>
        <taxon>eudicotyledons</taxon>
        <taxon>Gunneridae</taxon>
        <taxon>Pentapetalae</taxon>
        <taxon>asterids</taxon>
        <taxon>campanulids</taxon>
        <taxon>Asterales</taxon>
        <taxon>Asteraceae</taxon>
        <taxon>Cichorioideae</taxon>
        <taxon>Cichorieae</taxon>
        <taxon>Cichoriinae</taxon>
        <taxon>Cichorium</taxon>
    </lineage>
</organism>
<keyword evidence="2" id="KW-1185">Reference proteome</keyword>
<reference evidence="1 2" key="2">
    <citation type="journal article" date="2022" name="Mol. Ecol. Resour.">
        <title>The genomes of chicory, endive, great burdock and yacon provide insights into Asteraceae paleo-polyploidization history and plant inulin production.</title>
        <authorList>
            <person name="Fan W."/>
            <person name="Wang S."/>
            <person name="Wang H."/>
            <person name="Wang A."/>
            <person name="Jiang F."/>
            <person name="Liu H."/>
            <person name="Zhao H."/>
            <person name="Xu D."/>
            <person name="Zhang Y."/>
        </authorList>
    </citation>
    <scope>NUCLEOTIDE SEQUENCE [LARGE SCALE GENOMIC DNA]</scope>
    <source>
        <strain evidence="2">cv. Punajuju</strain>
        <tissue evidence="1">Leaves</tissue>
    </source>
</reference>
<comment type="caution">
    <text evidence="1">The sequence shown here is derived from an EMBL/GenBank/DDBJ whole genome shotgun (WGS) entry which is preliminary data.</text>
</comment>
<reference evidence="2" key="1">
    <citation type="journal article" date="2022" name="Mol. Ecol. Resour.">
        <title>The genomes of chicory, endive, great burdock and yacon provide insights into Asteraceae palaeo-polyploidization history and plant inulin production.</title>
        <authorList>
            <person name="Fan W."/>
            <person name="Wang S."/>
            <person name="Wang H."/>
            <person name="Wang A."/>
            <person name="Jiang F."/>
            <person name="Liu H."/>
            <person name="Zhao H."/>
            <person name="Xu D."/>
            <person name="Zhang Y."/>
        </authorList>
    </citation>
    <scope>NUCLEOTIDE SEQUENCE [LARGE SCALE GENOMIC DNA]</scope>
    <source>
        <strain evidence="2">cv. Punajuju</strain>
    </source>
</reference>
<evidence type="ECO:0000313" key="2">
    <source>
        <dbReference type="Proteomes" id="UP001055811"/>
    </source>
</evidence>